<feature type="compositionally biased region" description="Polar residues" evidence="1">
    <location>
        <begin position="341"/>
        <end position="351"/>
    </location>
</feature>
<feature type="domain" description="DUF4283" evidence="2">
    <location>
        <begin position="33"/>
        <end position="115"/>
    </location>
</feature>
<reference evidence="5" key="1">
    <citation type="journal article" date="2015" name="Nat. Plants">
        <title>Genome expansion of Arabis alpina linked with retrotransposition and reduced symmetric DNA methylation.</title>
        <authorList>
            <person name="Willing E.M."/>
            <person name="Rawat V."/>
            <person name="Mandakova T."/>
            <person name="Maumus F."/>
            <person name="James G.V."/>
            <person name="Nordstroem K.J."/>
            <person name="Becker C."/>
            <person name="Warthmann N."/>
            <person name="Chica C."/>
            <person name="Szarzynska B."/>
            <person name="Zytnicki M."/>
            <person name="Albani M.C."/>
            <person name="Kiefer C."/>
            <person name="Bergonzi S."/>
            <person name="Castaings L."/>
            <person name="Mateos J.L."/>
            <person name="Berns M.C."/>
            <person name="Bujdoso N."/>
            <person name="Piofczyk T."/>
            <person name="de Lorenzo L."/>
            <person name="Barrero-Sicilia C."/>
            <person name="Mateos I."/>
            <person name="Piednoel M."/>
            <person name="Hagmann J."/>
            <person name="Chen-Min-Tao R."/>
            <person name="Iglesias-Fernandez R."/>
            <person name="Schuster S.C."/>
            <person name="Alonso-Blanco C."/>
            <person name="Roudier F."/>
            <person name="Carbonero P."/>
            <person name="Paz-Ares J."/>
            <person name="Davis S.J."/>
            <person name="Pecinka A."/>
            <person name="Quesneville H."/>
            <person name="Colot V."/>
            <person name="Lysak M.A."/>
            <person name="Weigel D."/>
            <person name="Coupland G."/>
            <person name="Schneeberger K."/>
        </authorList>
    </citation>
    <scope>NUCLEOTIDE SEQUENCE [LARGE SCALE GENOMIC DNA]</scope>
    <source>
        <strain evidence="5">cv. Pajares</strain>
    </source>
</reference>
<dbReference type="eggNOG" id="KOG1075">
    <property type="taxonomic scope" value="Eukaryota"/>
</dbReference>
<dbReference type="AlphaFoldDB" id="A0A087G2X0"/>
<dbReference type="Proteomes" id="UP000029120">
    <property type="component" value="Unassembled WGS sequence"/>
</dbReference>
<gene>
    <name evidence="4" type="ORF">AALP_AAs51720U000700</name>
</gene>
<dbReference type="InterPro" id="IPR025558">
    <property type="entry name" value="DUF4283"/>
</dbReference>
<dbReference type="PANTHER" id="PTHR31286:SF178">
    <property type="entry name" value="DUF4283 DOMAIN-CONTAINING PROTEIN"/>
    <property type="match status" value="1"/>
</dbReference>
<accession>A0A087G2X0</accession>
<organism evidence="4 5">
    <name type="scientific">Arabis alpina</name>
    <name type="common">Alpine rock-cress</name>
    <dbReference type="NCBI Taxonomy" id="50452"/>
    <lineage>
        <taxon>Eukaryota</taxon>
        <taxon>Viridiplantae</taxon>
        <taxon>Streptophyta</taxon>
        <taxon>Embryophyta</taxon>
        <taxon>Tracheophyta</taxon>
        <taxon>Spermatophyta</taxon>
        <taxon>Magnoliopsida</taxon>
        <taxon>eudicotyledons</taxon>
        <taxon>Gunneridae</taxon>
        <taxon>Pentapetalae</taxon>
        <taxon>rosids</taxon>
        <taxon>malvids</taxon>
        <taxon>Brassicales</taxon>
        <taxon>Brassicaceae</taxon>
        <taxon>Arabideae</taxon>
        <taxon>Arabis</taxon>
    </lineage>
</organism>
<evidence type="ECO:0000259" key="2">
    <source>
        <dbReference type="Pfam" id="PF14111"/>
    </source>
</evidence>
<dbReference type="InterPro" id="IPR025836">
    <property type="entry name" value="Zn_knuckle_CX2CX4HX4C"/>
</dbReference>
<feature type="domain" description="Zinc knuckle CX2CX4HX4C" evidence="3">
    <location>
        <begin position="175"/>
        <end position="220"/>
    </location>
</feature>
<proteinExistence type="predicted"/>
<evidence type="ECO:0000313" key="4">
    <source>
        <dbReference type="EMBL" id="KFK24222.1"/>
    </source>
</evidence>
<sequence length="368" mass="41779">MELDLWTSFQNLNLGADQSPMKISTEAQKNREANHRLSLIVQGLNPARQPPADIKNTLPKAWKLDGRITSRSNDDGTVQFFFRAEHQLLTVLEKGPWSFREWMLVVDRWTRRHSPDYLQTITFWVKVLHIPDDSRDERTIREVGSGLGIIGEVFIQQPFGDHEGEVWIRVKMNAYERLTFVRYVDFEAHEAPILVRFSYDKLRKLCLRCGALTHYVDECDHPMHEPVFPNSPDPENEMQQGGVNSSLLASEGLNHAAHNDQLEQQDDLMGENVSSNINMDLSGNLIATRSNDDFIALRPPEDVPLNDQQPITIPDVGNTSVASVRGLKRKAKIGLFEEETSTNQHKTQPTNNDEEKGEVATPKPPADP</sequence>
<evidence type="ECO:0008006" key="6">
    <source>
        <dbReference type="Google" id="ProtNLM"/>
    </source>
</evidence>
<dbReference type="EMBL" id="KL971056">
    <property type="protein sequence ID" value="KFK24222.1"/>
    <property type="molecule type" value="Genomic_DNA"/>
</dbReference>
<evidence type="ECO:0000256" key="1">
    <source>
        <dbReference type="SAM" id="MobiDB-lite"/>
    </source>
</evidence>
<protein>
    <recommendedName>
        <fullName evidence="6">DUF4283 domain-containing protein</fullName>
    </recommendedName>
</protein>
<keyword evidence="5" id="KW-1185">Reference proteome</keyword>
<evidence type="ECO:0000259" key="3">
    <source>
        <dbReference type="Pfam" id="PF14392"/>
    </source>
</evidence>
<name>A0A087G2X0_ARAAL</name>
<dbReference type="InterPro" id="IPR040256">
    <property type="entry name" value="At4g02000-like"/>
</dbReference>
<dbReference type="OrthoDB" id="1095779at2759"/>
<dbReference type="Gramene" id="KFK24222">
    <property type="protein sequence ID" value="KFK24222"/>
    <property type="gene ID" value="AALP_AAs51720U000700"/>
</dbReference>
<evidence type="ECO:0000313" key="5">
    <source>
        <dbReference type="Proteomes" id="UP000029120"/>
    </source>
</evidence>
<dbReference type="PANTHER" id="PTHR31286">
    <property type="entry name" value="GLYCINE-RICH CELL WALL STRUCTURAL PROTEIN 1.8-LIKE"/>
    <property type="match status" value="1"/>
</dbReference>
<feature type="region of interest" description="Disordered" evidence="1">
    <location>
        <begin position="332"/>
        <end position="368"/>
    </location>
</feature>
<dbReference type="Pfam" id="PF14392">
    <property type="entry name" value="zf-CCHC_4"/>
    <property type="match status" value="1"/>
</dbReference>
<dbReference type="Pfam" id="PF14111">
    <property type="entry name" value="DUF4283"/>
    <property type="match status" value="1"/>
</dbReference>